<dbReference type="PROSITE" id="PS00166">
    <property type="entry name" value="ENOYL_COA_HYDRATASE"/>
    <property type="match status" value="1"/>
</dbReference>
<proteinExistence type="inferred from homology"/>
<dbReference type="AlphaFoldDB" id="A0A411PJ60"/>
<keyword evidence="4" id="KW-1185">Reference proteome</keyword>
<evidence type="ECO:0000256" key="2">
    <source>
        <dbReference type="RuleBase" id="RU003707"/>
    </source>
</evidence>
<organism evidence="3 4">
    <name type="scientific">Shewanella maritima</name>
    <dbReference type="NCBI Taxonomy" id="2520507"/>
    <lineage>
        <taxon>Bacteria</taxon>
        <taxon>Pseudomonadati</taxon>
        <taxon>Pseudomonadota</taxon>
        <taxon>Gammaproteobacteria</taxon>
        <taxon>Alteromonadales</taxon>
        <taxon>Shewanellaceae</taxon>
        <taxon>Shewanella</taxon>
    </lineage>
</organism>
<gene>
    <name evidence="3" type="ORF">EXU30_13120</name>
</gene>
<evidence type="ECO:0000313" key="4">
    <source>
        <dbReference type="Proteomes" id="UP000291106"/>
    </source>
</evidence>
<dbReference type="SUPFAM" id="SSF52096">
    <property type="entry name" value="ClpP/crotonase"/>
    <property type="match status" value="1"/>
</dbReference>
<name>A0A411PJ60_9GAMM</name>
<dbReference type="Pfam" id="PF00378">
    <property type="entry name" value="ECH_1"/>
    <property type="match status" value="1"/>
</dbReference>
<dbReference type="CDD" id="cd06558">
    <property type="entry name" value="crotonase-like"/>
    <property type="match status" value="1"/>
</dbReference>
<dbReference type="EMBL" id="CP036200">
    <property type="protein sequence ID" value="QBF83528.1"/>
    <property type="molecule type" value="Genomic_DNA"/>
</dbReference>
<evidence type="ECO:0000256" key="1">
    <source>
        <dbReference type="ARBA" id="ARBA00005254"/>
    </source>
</evidence>
<dbReference type="InterPro" id="IPR045002">
    <property type="entry name" value="Ech1-like"/>
</dbReference>
<dbReference type="OrthoDB" id="4608673at2"/>
<protein>
    <submittedName>
        <fullName evidence="3">Crotonase/enoyl-CoA hydratase family protein</fullName>
    </submittedName>
</protein>
<dbReference type="Proteomes" id="UP000291106">
    <property type="component" value="Chromosome"/>
</dbReference>
<dbReference type="RefSeq" id="WP_130600733.1">
    <property type="nucleotide sequence ID" value="NZ_CP036200.1"/>
</dbReference>
<dbReference type="InterPro" id="IPR029045">
    <property type="entry name" value="ClpP/crotonase-like_dom_sf"/>
</dbReference>
<dbReference type="GO" id="GO:0016853">
    <property type="term" value="F:isomerase activity"/>
    <property type="evidence" value="ECO:0007669"/>
    <property type="project" value="InterPro"/>
</dbReference>
<evidence type="ECO:0000313" key="3">
    <source>
        <dbReference type="EMBL" id="QBF83528.1"/>
    </source>
</evidence>
<accession>A0A411PJ60</accession>
<dbReference type="PANTHER" id="PTHR43149">
    <property type="entry name" value="ENOYL-COA HYDRATASE"/>
    <property type="match status" value="1"/>
</dbReference>
<dbReference type="InterPro" id="IPR018376">
    <property type="entry name" value="Enoyl-CoA_hyd/isom_CS"/>
</dbReference>
<comment type="similarity">
    <text evidence="1 2">Belongs to the enoyl-CoA hydratase/isomerase family.</text>
</comment>
<dbReference type="PANTHER" id="PTHR43149:SF1">
    <property type="entry name" value="DELTA(3,5)-DELTA(2,4)-DIENOYL-COA ISOMERASE, MITOCHONDRIAL"/>
    <property type="match status" value="1"/>
</dbReference>
<dbReference type="NCBIfam" id="NF005699">
    <property type="entry name" value="PRK07509.1"/>
    <property type="match status" value="1"/>
</dbReference>
<dbReference type="KEGG" id="smai:EXU30_13120"/>
<dbReference type="Gene3D" id="3.90.226.10">
    <property type="entry name" value="2-enoyl-CoA Hydratase, Chain A, domain 1"/>
    <property type="match status" value="1"/>
</dbReference>
<dbReference type="InterPro" id="IPR001753">
    <property type="entry name" value="Enoyl-CoA_hydra/iso"/>
</dbReference>
<sequence length="268" mass="29439">MERNIVKVTIEDSIAFVELNRPDKFNALNFEMFKAIDKTIKKLAKQRGVAAVILSGSNANFCSGIDIKAVSKSPMQMIKLLFKWLPGNANLAQRVSIGWQRLPIPVIAVIEGVCYGGGTQIALGADFRIAAPDAKLSIMEARWGLVPDMAGLAGLRQIMDKDKAMRLSLLAEVIEANEAKEHGLVTDVVADPHAHALNLAKQIANMSPDANAAIKLSINYSWSGSVRRLLSRESLSQVKILLGKNWRIAGVRQTKNPEKQYKPRQSGW</sequence>
<reference evidence="3 4" key="1">
    <citation type="submission" date="2019-02" db="EMBL/GenBank/DDBJ databases">
        <title>Shewanella sp. D4-2 isolated from Dokdo Island.</title>
        <authorList>
            <person name="Baek K."/>
        </authorList>
    </citation>
    <scope>NUCLEOTIDE SEQUENCE [LARGE SCALE GENOMIC DNA]</scope>
    <source>
        <strain evidence="3 4">D4-2</strain>
    </source>
</reference>